<gene>
    <name evidence="4" type="ORF">OVN521_LOCUS1461</name>
    <name evidence="3" type="ORF">WKI299_LOCUS22225</name>
</gene>
<name>A0A818YI53_9BILA</name>
<dbReference type="EMBL" id="CAJNRF010009456">
    <property type="protein sequence ID" value="CAF2110722.1"/>
    <property type="molecule type" value="Genomic_DNA"/>
</dbReference>
<comment type="caution">
    <text evidence="4">The sequence shown here is derived from an EMBL/GenBank/DDBJ whole genome shotgun (WGS) entry which is preliminary data.</text>
</comment>
<dbReference type="EMBL" id="CAJOBG010000101">
    <property type="protein sequence ID" value="CAF3756941.1"/>
    <property type="molecule type" value="Genomic_DNA"/>
</dbReference>
<feature type="region of interest" description="Disordered" evidence="1">
    <location>
        <begin position="391"/>
        <end position="413"/>
    </location>
</feature>
<protein>
    <recommendedName>
        <fullName evidence="2">BTB domain-containing protein</fullName>
    </recommendedName>
</protein>
<dbReference type="PANTHER" id="PTHR24413">
    <property type="entry name" value="SPECKLE-TYPE POZ PROTEIN"/>
    <property type="match status" value="1"/>
</dbReference>
<dbReference type="SUPFAM" id="SSF54695">
    <property type="entry name" value="POZ domain"/>
    <property type="match status" value="1"/>
</dbReference>
<dbReference type="Pfam" id="PF00651">
    <property type="entry name" value="BTB"/>
    <property type="match status" value="1"/>
</dbReference>
<dbReference type="Gene3D" id="3.30.710.10">
    <property type="entry name" value="Potassium Channel Kv1.1, Chain A"/>
    <property type="match status" value="1"/>
</dbReference>
<feature type="region of interest" description="Disordered" evidence="1">
    <location>
        <begin position="524"/>
        <end position="549"/>
    </location>
</feature>
<evidence type="ECO:0000313" key="5">
    <source>
        <dbReference type="Proteomes" id="UP000663866"/>
    </source>
</evidence>
<dbReference type="InterPro" id="IPR000210">
    <property type="entry name" value="BTB/POZ_dom"/>
</dbReference>
<organism evidence="4 5">
    <name type="scientific">Rotaria magnacalcarata</name>
    <dbReference type="NCBI Taxonomy" id="392030"/>
    <lineage>
        <taxon>Eukaryota</taxon>
        <taxon>Metazoa</taxon>
        <taxon>Spiralia</taxon>
        <taxon>Gnathifera</taxon>
        <taxon>Rotifera</taxon>
        <taxon>Eurotatoria</taxon>
        <taxon>Bdelloidea</taxon>
        <taxon>Philodinida</taxon>
        <taxon>Philodinidae</taxon>
        <taxon>Rotaria</taxon>
    </lineage>
</organism>
<feature type="domain" description="BTB" evidence="2">
    <location>
        <begin position="571"/>
        <end position="638"/>
    </location>
</feature>
<dbReference type="Proteomes" id="UP000663856">
    <property type="component" value="Unassembled WGS sequence"/>
</dbReference>
<dbReference type="InterPro" id="IPR011333">
    <property type="entry name" value="SKP1/BTB/POZ_sf"/>
</dbReference>
<dbReference type="SMART" id="SM00225">
    <property type="entry name" value="BTB"/>
    <property type="match status" value="1"/>
</dbReference>
<evidence type="ECO:0000259" key="2">
    <source>
        <dbReference type="PROSITE" id="PS50097"/>
    </source>
</evidence>
<dbReference type="CDD" id="cd18186">
    <property type="entry name" value="BTB_POZ_ZBTB_KLHL-like"/>
    <property type="match status" value="1"/>
</dbReference>
<sequence>MSINGNNTVQDPLKKRRVILPRGPAVEERFVVVSHDWFVPVPLLRRLHLAGTENELESIVFPYDESFDSHWQFYLEHQSHPPRIRIGLVLLAPRDRCLRADIKLILITTHGGQVIKESTFYDHTFFLAKGEPTSSFINDHISSKLCFDIEGDLYQDVIAKSKQGTPMNTDDCTILAYVRFINEIEIQPKTKAFDFSRRYTADWKLTKFHQIIEQINQTRPPIGNDRRLVSDRFQFTHVKIIEGVKSKKWRLLIKCPGASPNNKQSPLYLTIKCSDFIHANYGKVEMICKNEHNVLRRYTQSFEDLADNYTMEFFSLEELTTNIYSYRHDFNETNGRFFTIEYLLFSIQIVQPLQRIDVPKSIKRVVEPTMISLNSNGNIQSKGTGHALKSTREQTLSSAMKTEPKRISSTMKTEPKRISPVLKVNDKVKSPDQHGVTRENTTATAVENPITSWDPFSDEPRGNSMFPPIASRNQQTYASPDRMNNSPIRHQPSAELRILPNIQDNILRSPRLFQNKQIRFAAQPRLRSFDRSNQNSTQPPTLSSSSATTTASELPDDFIFLKNLYHSGLHSDVTIRCRDQQWNLHKSILSARSIYFNQYFASSNESELDLSNDDETPPPNILEKLFAFVYTNQYMLLSSPSQTPSPAAEKKRRRSSSTTISATANPSFDTIRLLFFGAVKYGIDVLCLLCLHDMCNTQNLNINTAAVLLVCIHQALTGLYEKYHTNDYLLQVKNLKQVVLRFIQFHSREVLLSPQWKLLEKRYPSLVHDVLAFLLHSTVFFLLNRALRVAMNVAKLIFYLILSCATIHAQWITARIPEGIIKPTDDYWVIKTNGPVNQPRFPAYIRFYNTRATKAEYEIDCSTSSKILYYNQDVIIRTTDHTWINQDSYYITLDQGVLYSSNIANSSAYLDPVYWTFSVRIPLHSAFLHFAMIDSDSVMIISNDEQDINESRLYIDENVIDSVNYSGQQSSKSINTGNPFELDLILIANLNRYQTRYCQTILTSDTSLLLKRNRSTFCQAEYFATTTKETNTEHFNGEEERILVAKKIEIKKLEF</sequence>
<accession>A0A818YI53</accession>
<evidence type="ECO:0000313" key="3">
    <source>
        <dbReference type="EMBL" id="CAF2110722.1"/>
    </source>
</evidence>
<reference evidence="4" key="1">
    <citation type="submission" date="2021-02" db="EMBL/GenBank/DDBJ databases">
        <authorList>
            <person name="Nowell W R."/>
        </authorList>
    </citation>
    <scope>NUCLEOTIDE SEQUENCE</scope>
</reference>
<feature type="compositionally biased region" description="Low complexity" evidence="1">
    <location>
        <begin position="536"/>
        <end position="549"/>
    </location>
</feature>
<proteinExistence type="predicted"/>
<evidence type="ECO:0000256" key="1">
    <source>
        <dbReference type="SAM" id="MobiDB-lite"/>
    </source>
</evidence>
<evidence type="ECO:0000313" key="4">
    <source>
        <dbReference type="EMBL" id="CAF3756941.1"/>
    </source>
</evidence>
<dbReference type="PROSITE" id="PS50097">
    <property type="entry name" value="BTB"/>
    <property type="match status" value="1"/>
</dbReference>
<keyword evidence="5" id="KW-1185">Reference proteome</keyword>
<dbReference type="AlphaFoldDB" id="A0A818YI53"/>
<feature type="region of interest" description="Disordered" evidence="1">
    <location>
        <begin position="639"/>
        <end position="661"/>
    </location>
</feature>
<dbReference type="Proteomes" id="UP000663866">
    <property type="component" value="Unassembled WGS sequence"/>
</dbReference>